<dbReference type="Proteomes" id="UP001249851">
    <property type="component" value="Unassembled WGS sequence"/>
</dbReference>
<evidence type="ECO:0000259" key="2">
    <source>
        <dbReference type="Pfam" id="PF15067"/>
    </source>
</evidence>
<dbReference type="PANTHER" id="PTHR14715:SF7">
    <property type="entry name" value="FAM124 DOMAIN-CONTAINING PROTEIN"/>
    <property type="match status" value="1"/>
</dbReference>
<dbReference type="InterPro" id="IPR029380">
    <property type="entry name" value="FAM124"/>
</dbReference>
<name>A0AAD9QTI8_ACRCE</name>
<comment type="similarity">
    <text evidence="1">Belongs to the FAM124 family.</text>
</comment>
<dbReference type="InterPro" id="IPR046365">
    <property type="entry name" value="FAM124_dom"/>
</dbReference>
<gene>
    <name evidence="3" type="ORF">P5673_008912</name>
</gene>
<dbReference type="AlphaFoldDB" id="A0AAD9QTI8"/>
<organism evidence="3 4">
    <name type="scientific">Acropora cervicornis</name>
    <name type="common">Staghorn coral</name>
    <dbReference type="NCBI Taxonomy" id="6130"/>
    <lineage>
        <taxon>Eukaryota</taxon>
        <taxon>Metazoa</taxon>
        <taxon>Cnidaria</taxon>
        <taxon>Anthozoa</taxon>
        <taxon>Hexacorallia</taxon>
        <taxon>Scleractinia</taxon>
        <taxon>Astrocoeniina</taxon>
        <taxon>Acroporidae</taxon>
        <taxon>Acropora</taxon>
    </lineage>
</organism>
<proteinExistence type="inferred from homology"/>
<reference evidence="3" key="1">
    <citation type="journal article" date="2023" name="G3 (Bethesda)">
        <title>Whole genome assembly and annotation of the endangered Caribbean coral Acropora cervicornis.</title>
        <authorList>
            <person name="Selwyn J.D."/>
            <person name="Vollmer S.V."/>
        </authorList>
    </citation>
    <scope>NUCLEOTIDE SEQUENCE</scope>
    <source>
        <strain evidence="3">K2</strain>
    </source>
</reference>
<evidence type="ECO:0000313" key="4">
    <source>
        <dbReference type="Proteomes" id="UP001249851"/>
    </source>
</evidence>
<protein>
    <recommendedName>
        <fullName evidence="2">FAM124 domain-containing protein</fullName>
    </recommendedName>
</protein>
<evidence type="ECO:0000313" key="3">
    <source>
        <dbReference type="EMBL" id="KAK2567113.1"/>
    </source>
</evidence>
<comment type="caution">
    <text evidence="3">The sequence shown here is derived from an EMBL/GenBank/DDBJ whole genome shotgun (WGS) entry which is preliminary data.</text>
</comment>
<keyword evidence="4" id="KW-1185">Reference proteome</keyword>
<accession>A0AAD9QTI8</accession>
<feature type="domain" description="FAM124" evidence="2">
    <location>
        <begin position="187"/>
        <end position="426"/>
    </location>
</feature>
<reference evidence="3" key="2">
    <citation type="journal article" date="2023" name="Science">
        <title>Genomic signatures of disease resistance in endangered staghorn corals.</title>
        <authorList>
            <person name="Vollmer S.V."/>
            <person name="Selwyn J.D."/>
            <person name="Despard B.A."/>
            <person name="Roesel C.L."/>
        </authorList>
    </citation>
    <scope>NUCLEOTIDE SEQUENCE</scope>
    <source>
        <strain evidence="3">K2</strain>
    </source>
</reference>
<evidence type="ECO:0000256" key="1">
    <source>
        <dbReference type="ARBA" id="ARBA00006440"/>
    </source>
</evidence>
<dbReference type="EMBL" id="JARQWQ010000015">
    <property type="protein sequence ID" value="KAK2567113.1"/>
    <property type="molecule type" value="Genomic_DNA"/>
</dbReference>
<dbReference type="PANTHER" id="PTHR14715">
    <property type="entry name" value="FAM124 DOMAIN-CONTAINING PROTEIN-RELATED"/>
    <property type="match status" value="1"/>
</dbReference>
<sequence>MAAVKDEEFNLDFLNADNLDQDETDAVSSRVIQLERDSEIASRYLIRKIFSPHLDPPYQHHTAVETSQRRKKVHSDWGTQVGKARHGVPHQDDLVALLTFEAAPNSGIVQLDEAFVTKVTEILSKGSGGTVKLEPTCRSGLQLLVKFSSPACYKALGQCFLDGKIEDISYFKLVEIQAISLITPPPCYIEIAVPTGDGVQLKETLTSLLVSHRSVFPFLCVREPEYNKFCNGDSPTNSPASKTRRIDDGGLVMPSVGIMLMYTKQAQRNSERCLNVVKSNPSEWQEVNIPQAISEEDEVYFKAANNEGPLFAVKKLSPCPGVRIVIFVNRDMDEVERFYSMITGKTSLAYNKIEEGLSYRKFPLSDKLELQLVSHPSVKSHPVKNSALCFMMNDVNKMCSEIPGGVRNIGEGHWQVKDPEGNILVLYSLLK</sequence>
<dbReference type="Pfam" id="PF15067">
    <property type="entry name" value="FAM124"/>
    <property type="match status" value="1"/>
</dbReference>